<feature type="region of interest" description="Disordered" evidence="1">
    <location>
        <begin position="146"/>
        <end position="256"/>
    </location>
</feature>
<evidence type="ECO:0000313" key="3">
    <source>
        <dbReference type="Proteomes" id="UP001497623"/>
    </source>
</evidence>
<dbReference type="InterPro" id="IPR036875">
    <property type="entry name" value="Znf_CCHC_sf"/>
</dbReference>
<reference evidence="2 3" key="1">
    <citation type="submission" date="2024-05" db="EMBL/GenBank/DDBJ databases">
        <authorList>
            <person name="Wallberg A."/>
        </authorList>
    </citation>
    <scope>NUCLEOTIDE SEQUENCE [LARGE SCALE GENOMIC DNA]</scope>
</reference>
<keyword evidence="3" id="KW-1185">Reference proteome</keyword>
<feature type="compositionally biased region" description="Polar residues" evidence="1">
    <location>
        <begin position="65"/>
        <end position="74"/>
    </location>
</feature>
<dbReference type="GO" id="GO:0003676">
    <property type="term" value="F:nucleic acid binding"/>
    <property type="evidence" value="ECO:0007669"/>
    <property type="project" value="InterPro"/>
</dbReference>
<dbReference type="Proteomes" id="UP001497623">
    <property type="component" value="Unassembled WGS sequence"/>
</dbReference>
<feature type="non-terminal residue" evidence="2">
    <location>
        <position position="1"/>
    </location>
</feature>
<proteinExistence type="predicted"/>
<gene>
    <name evidence="2" type="ORF">MNOR_LOCUS36201</name>
</gene>
<dbReference type="SUPFAM" id="SSF57756">
    <property type="entry name" value="Retrovirus zinc finger-like domains"/>
    <property type="match status" value="1"/>
</dbReference>
<accession>A0AAV2SDB7</accession>
<protein>
    <recommendedName>
        <fullName evidence="4">Gag-like protein</fullName>
    </recommendedName>
</protein>
<sequence>PTAIPSGRTLQALSRPRKPKPHKRKMPPKNEIGKHNKHHSRPPDDTRPYYNRRQFTLSPKRLPTNRFSKFNSKPSEIPLTKGKQPSTTPKDKRDPNAALRHPSHVSPPGDLNRSKSYTSVDLTNQGKTDSLGDSTEVLETIKKANQIINTSKGAEAGSSKETPSTSDQDAASTGANPDQEGRKKKTFQAKSTGEDKQTPSEGKINNNVLIENNGESDILSTENDISNSDEATGNSAEGGNNDNLENESIMSENHESEPTEYVVVMQFNPEDSAILRCPVDINEAIVTAGVTPGTTSEVKTNINRSYLILKTYTKKEAEKWLEICSVGGKVVRCRWAKETSMSTFGVIGPIQCPYNKDEMESMKLKYLKALKDSGTEAISVSWISKREKRNDAWVTEMTRTLKIEFAEETPEHVLIGSIRFEVGEYTPETIQCFNCQNFGHTGKHCHANQPVCVFCGVKGHRVKDRRCRTRRPHCYNCRGEHPSSYRGCIAFKKEKVAQKLKLENRMNIHEARRHYDEVIYPQLNRKVTPIENRRQDDVAPEEQRRPWSQVAAQQNKRAPPIEGTRWGPATPIQTPKPQRNPTENRRRHESRRKSSTNTYSHDNTQEIIQGIRVAVKETLKDNLSKALEGFATLIFTTIHTHGISEEVKRQIVKEGINEICSTILDDSIPEELPQASKR</sequence>
<feature type="compositionally biased region" description="Basic residues" evidence="1">
    <location>
        <begin position="15"/>
        <end position="27"/>
    </location>
</feature>
<feature type="compositionally biased region" description="Polar residues" evidence="1">
    <location>
        <begin position="199"/>
        <end position="251"/>
    </location>
</feature>
<organism evidence="2 3">
    <name type="scientific">Meganyctiphanes norvegica</name>
    <name type="common">Northern krill</name>
    <name type="synonym">Thysanopoda norvegica</name>
    <dbReference type="NCBI Taxonomy" id="48144"/>
    <lineage>
        <taxon>Eukaryota</taxon>
        <taxon>Metazoa</taxon>
        <taxon>Ecdysozoa</taxon>
        <taxon>Arthropoda</taxon>
        <taxon>Crustacea</taxon>
        <taxon>Multicrustacea</taxon>
        <taxon>Malacostraca</taxon>
        <taxon>Eumalacostraca</taxon>
        <taxon>Eucarida</taxon>
        <taxon>Euphausiacea</taxon>
        <taxon>Euphausiidae</taxon>
        <taxon>Meganyctiphanes</taxon>
    </lineage>
</organism>
<dbReference type="GO" id="GO:0008270">
    <property type="term" value="F:zinc ion binding"/>
    <property type="evidence" value="ECO:0007669"/>
    <property type="project" value="InterPro"/>
</dbReference>
<name>A0AAV2SDB7_MEGNR</name>
<feature type="region of interest" description="Disordered" evidence="1">
    <location>
        <begin position="530"/>
        <end position="603"/>
    </location>
</feature>
<feature type="compositionally biased region" description="Basic residues" evidence="1">
    <location>
        <begin position="585"/>
        <end position="594"/>
    </location>
</feature>
<evidence type="ECO:0008006" key="4">
    <source>
        <dbReference type="Google" id="ProtNLM"/>
    </source>
</evidence>
<feature type="compositionally biased region" description="Polar residues" evidence="1">
    <location>
        <begin position="114"/>
        <end position="133"/>
    </location>
</feature>
<feature type="region of interest" description="Disordered" evidence="1">
    <location>
        <begin position="1"/>
        <end position="134"/>
    </location>
</feature>
<feature type="compositionally biased region" description="Polar residues" evidence="1">
    <location>
        <begin position="159"/>
        <end position="176"/>
    </location>
</feature>
<dbReference type="AlphaFoldDB" id="A0AAV2SDB7"/>
<evidence type="ECO:0000256" key="1">
    <source>
        <dbReference type="SAM" id="MobiDB-lite"/>
    </source>
</evidence>
<dbReference type="EMBL" id="CAXKWB010064373">
    <property type="protein sequence ID" value="CAL4187590.1"/>
    <property type="molecule type" value="Genomic_DNA"/>
</dbReference>
<feature type="compositionally biased region" description="Polar residues" evidence="1">
    <location>
        <begin position="571"/>
        <end position="581"/>
    </location>
</feature>
<feature type="non-terminal residue" evidence="2">
    <location>
        <position position="678"/>
    </location>
</feature>
<evidence type="ECO:0000313" key="2">
    <source>
        <dbReference type="EMBL" id="CAL4187590.1"/>
    </source>
</evidence>
<comment type="caution">
    <text evidence="2">The sequence shown here is derived from an EMBL/GenBank/DDBJ whole genome shotgun (WGS) entry which is preliminary data.</text>
</comment>
<feature type="compositionally biased region" description="Basic and acidic residues" evidence="1">
    <location>
        <begin position="531"/>
        <end position="545"/>
    </location>
</feature>